<protein>
    <submittedName>
        <fullName evidence="1">Uncharacterized protein</fullName>
    </submittedName>
</protein>
<comment type="caution">
    <text evidence="1">The sequence shown here is derived from an EMBL/GenBank/DDBJ whole genome shotgun (WGS) entry which is preliminary data.</text>
</comment>
<accession>X1H9J9</accession>
<evidence type="ECO:0000313" key="1">
    <source>
        <dbReference type="EMBL" id="GAH53755.1"/>
    </source>
</evidence>
<name>X1H9J9_9ZZZZ</name>
<dbReference type="EMBL" id="BARU01024823">
    <property type="protein sequence ID" value="GAH53755.1"/>
    <property type="molecule type" value="Genomic_DNA"/>
</dbReference>
<proteinExistence type="predicted"/>
<gene>
    <name evidence="1" type="ORF">S03H2_40080</name>
</gene>
<reference evidence="1" key="1">
    <citation type="journal article" date="2014" name="Front. Microbiol.">
        <title>High frequency of phylogenetically diverse reductive dehalogenase-homologous genes in deep subseafloor sedimentary metagenomes.</title>
        <authorList>
            <person name="Kawai M."/>
            <person name="Futagami T."/>
            <person name="Toyoda A."/>
            <person name="Takaki Y."/>
            <person name="Nishi S."/>
            <person name="Hori S."/>
            <person name="Arai W."/>
            <person name="Tsubouchi T."/>
            <person name="Morono Y."/>
            <person name="Uchiyama I."/>
            <person name="Ito T."/>
            <person name="Fujiyama A."/>
            <person name="Inagaki F."/>
            <person name="Takami H."/>
        </authorList>
    </citation>
    <scope>NUCLEOTIDE SEQUENCE</scope>
    <source>
        <strain evidence="1">Expedition CK06-06</strain>
    </source>
</reference>
<organism evidence="1">
    <name type="scientific">marine sediment metagenome</name>
    <dbReference type="NCBI Taxonomy" id="412755"/>
    <lineage>
        <taxon>unclassified sequences</taxon>
        <taxon>metagenomes</taxon>
        <taxon>ecological metagenomes</taxon>
    </lineage>
</organism>
<sequence length="149" mass="17005">MCFNIAPGGGGFRLVDYISLNDLIVGLAKGYTLNAIAADLGVSMGAVSKFCQKFWGGYYDSLDLFLKPVVEELIKMGYDRKYIAAALGGEDNRDKPYKSGHYRFTTETLTRYSCERWWPDCNDWGDVQEKFLKEIFESLVLRVMVIKIW</sequence>
<dbReference type="AlphaFoldDB" id="X1H9J9"/>